<comment type="caution">
    <text evidence="5">The sequence shown here is derived from an EMBL/GenBank/DDBJ whole genome shotgun (WGS) entry which is preliminary data.</text>
</comment>
<dbReference type="PANTHER" id="PTHR38445:SF6">
    <property type="entry name" value="GNTR-FAMILY TRANSCRIPTIONAL REGULATOR"/>
    <property type="match status" value="1"/>
</dbReference>
<dbReference type="GO" id="GO:0003677">
    <property type="term" value="F:DNA binding"/>
    <property type="evidence" value="ECO:0007669"/>
    <property type="project" value="UniProtKB-KW"/>
</dbReference>
<proteinExistence type="predicted"/>
<dbReference type="HOGENOM" id="CLU_017584_10_0_9"/>
<dbReference type="PROSITE" id="PS50949">
    <property type="entry name" value="HTH_GNTR"/>
    <property type="match status" value="1"/>
</dbReference>
<dbReference type="RefSeq" id="WP_006597552.1">
    <property type="nucleotide sequence ID" value="NZ_GL622359.1"/>
</dbReference>
<accession>E6MDQ2</accession>
<dbReference type="OrthoDB" id="163333at2"/>
<sequence>MKWHIDPKRPIYLQLIEQVERHIISGDYRPGDKLPSVRELAKEAAVNPNTMQRALATLEQSGLLFTQRTAGRYITEDTQLIENIRGRLADETIATFLKQMQQMGFDRKKTIALLIQKEDIHE</sequence>
<evidence type="ECO:0000313" key="6">
    <source>
        <dbReference type="Proteomes" id="UP000004754"/>
    </source>
</evidence>
<evidence type="ECO:0000256" key="1">
    <source>
        <dbReference type="ARBA" id="ARBA00023015"/>
    </source>
</evidence>
<dbReference type="InterPro" id="IPR000524">
    <property type="entry name" value="Tscrpt_reg_HTH_GntR"/>
</dbReference>
<protein>
    <submittedName>
        <fullName evidence="5">Transcriptional regulator, GntR family</fullName>
    </submittedName>
</protein>
<dbReference type="InterPro" id="IPR036388">
    <property type="entry name" value="WH-like_DNA-bd_sf"/>
</dbReference>
<name>E6MDQ2_9FIRM</name>
<dbReference type="Proteomes" id="UP000004754">
    <property type="component" value="Unassembled WGS sequence"/>
</dbReference>
<keyword evidence="3" id="KW-0804">Transcription</keyword>
<keyword evidence="2" id="KW-0238">DNA-binding</keyword>
<dbReference type="PANTHER" id="PTHR38445">
    <property type="entry name" value="HTH-TYPE TRANSCRIPTIONAL REPRESSOR YTRA"/>
    <property type="match status" value="1"/>
</dbReference>
<evidence type="ECO:0000256" key="3">
    <source>
        <dbReference type="ARBA" id="ARBA00023163"/>
    </source>
</evidence>
<reference evidence="5 6" key="1">
    <citation type="submission" date="2010-12" db="EMBL/GenBank/DDBJ databases">
        <authorList>
            <person name="Muzny D."/>
            <person name="Qin X."/>
            <person name="Deng J."/>
            <person name="Jiang H."/>
            <person name="Liu Y."/>
            <person name="Qu J."/>
            <person name="Song X.-Z."/>
            <person name="Zhang L."/>
            <person name="Thornton R."/>
            <person name="Coyle M."/>
            <person name="Francisco L."/>
            <person name="Jackson L."/>
            <person name="Javaid M."/>
            <person name="Korchina V."/>
            <person name="Kovar C."/>
            <person name="Mata R."/>
            <person name="Mathew T."/>
            <person name="Ngo R."/>
            <person name="Nguyen L."/>
            <person name="Nguyen N."/>
            <person name="Okwuonu G."/>
            <person name="Ongeri F."/>
            <person name="Pham C."/>
            <person name="Simmons D."/>
            <person name="Wilczek-Boney K."/>
            <person name="Hale W."/>
            <person name="Jakkamsetti A."/>
            <person name="Pham P."/>
            <person name="Ruth R."/>
            <person name="San Lucas F."/>
            <person name="Warren J."/>
            <person name="Zhang J."/>
            <person name="Zhao Z."/>
            <person name="Zhou C."/>
            <person name="Zhu D."/>
            <person name="Lee S."/>
            <person name="Bess C."/>
            <person name="Blankenburg K."/>
            <person name="Forbes L."/>
            <person name="Fu Q."/>
            <person name="Gubbala S."/>
            <person name="Hirani K."/>
            <person name="Jayaseelan J.C."/>
            <person name="Lara F."/>
            <person name="Munidasa M."/>
            <person name="Palculict T."/>
            <person name="Patil S."/>
            <person name="Pu L.-L."/>
            <person name="Saada N."/>
            <person name="Tang L."/>
            <person name="Weissenberger G."/>
            <person name="Zhu Y."/>
            <person name="Hemphill L."/>
            <person name="Shang Y."/>
            <person name="Youmans B."/>
            <person name="Ayvaz T."/>
            <person name="Ross M."/>
            <person name="Santibanez J."/>
            <person name="Aqrawi P."/>
            <person name="Gross S."/>
            <person name="Joshi V."/>
            <person name="Fowler G."/>
            <person name="Nazareth L."/>
            <person name="Reid J."/>
            <person name="Worley K."/>
            <person name="Petrosino J."/>
            <person name="Highlander S."/>
            <person name="Gibbs R."/>
        </authorList>
    </citation>
    <scope>NUCLEOTIDE SEQUENCE [LARGE SCALE GENOMIC DNA]</scope>
    <source>
        <strain evidence="5 6">ATCC 23263</strain>
    </source>
</reference>
<feature type="domain" description="HTH gntR-type" evidence="4">
    <location>
        <begin position="9"/>
        <end position="77"/>
    </location>
</feature>
<keyword evidence="1" id="KW-0805">Transcription regulation</keyword>
<keyword evidence="6" id="KW-1185">Reference proteome</keyword>
<dbReference type="SUPFAM" id="SSF46785">
    <property type="entry name" value="Winged helix' DNA-binding domain"/>
    <property type="match status" value="1"/>
</dbReference>
<dbReference type="EMBL" id="AEQN01000005">
    <property type="protein sequence ID" value="EFV02661.1"/>
    <property type="molecule type" value="Genomic_DNA"/>
</dbReference>
<dbReference type="PRINTS" id="PR00035">
    <property type="entry name" value="HTHGNTR"/>
</dbReference>
<dbReference type="AlphaFoldDB" id="E6MDQ2"/>
<dbReference type="SMART" id="SM00345">
    <property type="entry name" value="HTH_GNTR"/>
    <property type="match status" value="1"/>
</dbReference>
<dbReference type="InterPro" id="IPR036390">
    <property type="entry name" value="WH_DNA-bd_sf"/>
</dbReference>
<dbReference type="GO" id="GO:0003700">
    <property type="term" value="F:DNA-binding transcription factor activity"/>
    <property type="evidence" value="ECO:0007669"/>
    <property type="project" value="InterPro"/>
</dbReference>
<dbReference type="Pfam" id="PF00392">
    <property type="entry name" value="GntR"/>
    <property type="match status" value="1"/>
</dbReference>
<evidence type="ECO:0000259" key="4">
    <source>
        <dbReference type="PROSITE" id="PS50949"/>
    </source>
</evidence>
<gene>
    <name evidence="5" type="ORF">HMP0721_0134</name>
</gene>
<evidence type="ECO:0000313" key="5">
    <source>
        <dbReference type="EMBL" id="EFV02661.1"/>
    </source>
</evidence>
<evidence type="ECO:0000256" key="2">
    <source>
        <dbReference type="ARBA" id="ARBA00023125"/>
    </source>
</evidence>
<dbReference type="STRING" id="887929.HMP0721_0134"/>
<organism evidence="5 6">
    <name type="scientific">Pseudoramibacter alactolyticus ATCC 23263</name>
    <dbReference type="NCBI Taxonomy" id="887929"/>
    <lineage>
        <taxon>Bacteria</taxon>
        <taxon>Bacillati</taxon>
        <taxon>Bacillota</taxon>
        <taxon>Clostridia</taxon>
        <taxon>Eubacteriales</taxon>
        <taxon>Eubacteriaceae</taxon>
        <taxon>Pseudoramibacter</taxon>
    </lineage>
</organism>
<dbReference type="CDD" id="cd07377">
    <property type="entry name" value="WHTH_GntR"/>
    <property type="match status" value="1"/>
</dbReference>
<dbReference type="Gene3D" id="1.10.10.10">
    <property type="entry name" value="Winged helix-like DNA-binding domain superfamily/Winged helix DNA-binding domain"/>
    <property type="match status" value="1"/>
</dbReference>
<dbReference type="eggNOG" id="COG1725">
    <property type="taxonomic scope" value="Bacteria"/>
</dbReference>